<name>A0A6P6Y6U0_DERPT</name>
<dbReference type="KEGG" id="dpte:113794324"/>
<dbReference type="PANTHER" id="PTHR21680:SF0">
    <property type="entry name" value="COILED-COIL DOMAIN-CONTAINING PROTEIN 124"/>
    <property type="match status" value="1"/>
</dbReference>
<feature type="region of interest" description="Disordered" evidence="4">
    <location>
        <begin position="20"/>
        <end position="99"/>
    </location>
</feature>
<dbReference type="PANTHER" id="PTHR21680">
    <property type="entry name" value="COILED-COIL DOMAIN-CONTAINING PROTEIN 124"/>
    <property type="match status" value="1"/>
</dbReference>
<dbReference type="GO" id="GO:0005634">
    <property type="term" value="C:nucleus"/>
    <property type="evidence" value="ECO:0007669"/>
    <property type="project" value="TreeGrafter"/>
</dbReference>
<dbReference type="InParanoid" id="A0A6P6Y6U0"/>
<dbReference type="Proteomes" id="UP000515146">
    <property type="component" value="Unplaced"/>
</dbReference>
<comment type="subcellular location">
    <subcellularLocation>
        <location evidence="1">Midbody</location>
    </subcellularLocation>
</comment>
<evidence type="ECO:0000313" key="6">
    <source>
        <dbReference type="Proteomes" id="UP000515146"/>
    </source>
</evidence>
<dbReference type="InterPro" id="IPR010422">
    <property type="entry name" value="Ccdc124/Oxs1"/>
</dbReference>
<feature type="compositionally biased region" description="Basic and acidic residues" evidence="4">
    <location>
        <begin position="20"/>
        <end position="64"/>
    </location>
</feature>
<keyword evidence="6" id="KW-1185">Reference proteome</keyword>
<evidence type="ECO:0000259" key="5">
    <source>
        <dbReference type="Pfam" id="PF06244"/>
    </source>
</evidence>
<dbReference type="FunCoup" id="A0A6P6Y6U0">
    <property type="interactions" value="669"/>
</dbReference>
<evidence type="ECO:0000256" key="3">
    <source>
        <dbReference type="ARBA" id="ARBA00023054"/>
    </source>
</evidence>
<dbReference type="GO" id="GO:0006366">
    <property type="term" value="P:transcription by RNA polymerase II"/>
    <property type="evidence" value="ECO:0007669"/>
    <property type="project" value="TreeGrafter"/>
</dbReference>
<dbReference type="Pfam" id="PF06244">
    <property type="entry name" value="Ccdc124"/>
    <property type="match status" value="1"/>
</dbReference>
<proteinExistence type="inferred from homology"/>
<reference evidence="7" key="1">
    <citation type="submission" date="2025-08" db="UniProtKB">
        <authorList>
            <consortium name="RefSeq"/>
        </authorList>
    </citation>
    <scope>IDENTIFICATION</scope>
    <source>
        <strain evidence="7">Airmid</strain>
    </source>
</reference>
<feature type="region of interest" description="Disordered" evidence="4">
    <location>
        <begin position="109"/>
        <end position="128"/>
    </location>
</feature>
<organism evidence="6 7">
    <name type="scientific">Dermatophagoides pteronyssinus</name>
    <name type="common">European house dust mite</name>
    <dbReference type="NCBI Taxonomy" id="6956"/>
    <lineage>
        <taxon>Eukaryota</taxon>
        <taxon>Metazoa</taxon>
        <taxon>Ecdysozoa</taxon>
        <taxon>Arthropoda</taxon>
        <taxon>Chelicerata</taxon>
        <taxon>Arachnida</taxon>
        <taxon>Acari</taxon>
        <taxon>Acariformes</taxon>
        <taxon>Sarcoptiformes</taxon>
        <taxon>Astigmata</taxon>
        <taxon>Psoroptidia</taxon>
        <taxon>Analgoidea</taxon>
        <taxon>Pyroglyphidae</taxon>
        <taxon>Dermatophagoidinae</taxon>
        <taxon>Dermatophagoides</taxon>
    </lineage>
</organism>
<dbReference type="OrthoDB" id="76412at2759"/>
<comment type="similarity">
    <text evidence="2">Belongs to the CCDC124 family.</text>
</comment>
<gene>
    <name evidence="7" type="primary">LOC113794324</name>
</gene>
<feature type="compositionally biased region" description="Low complexity" evidence="4">
    <location>
        <begin position="79"/>
        <end position="96"/>
    </location>
</feature>
<accession>A0A6P6Y6U0</accession>
<dbReference type="InterPro" id="IPR054414">
    <property type="entry name" value="Ccdc124/Oxs1_C"/>
</dbReference>
<dbReference type="RefSeq" id="XP_027200239.1">
    <property type="nucleotide sequence ID" value="XM_027344438.1"/>
</dbReference>
<keyword evidence="3" id="KW-0175">Coiled coil</keyword>
<evidence type="ECO:0000256" key="4">
    <source>
        <dbReference type="SAM" id="MobiDB-lite"/>
    </source>
</evidence>
<feature type="domain" description="Coiled-coil" evidence="5">
    <location>
        <begin position="135"/>
        <end position="216"/>
    </location>
</feature>
<evidence type="ECO:0000256" key="1">
    <source>
        <dbReference type="ARBA" id="ARBA00004214"/>
    </source>
</evidence>
<sequence>MPKKLGVNTKAVEAKLRKETAKKTKEELIEKQKEDEYWRDDDKLIGRKMDRQQQRESKKHEQAQRKAQNRAAYEEEMKNIQSISSSSSKPKNITTKKITRSQIQTFVDKKQTLDGGESKVQQQQPTHLEVPLEENINRLQIDGDEARNIDEAINILSEKEAEIDRHPERRMKAAWAAYEQKHLARIKQENPSLRLSQLKEMLRKEFNKSPENPMNQIN</sequence>
<evidence type="ECO:0000313" key="7">
    <source>
        <dbReference type="RefSeq" id="XP_027200239.1"/>
    </source>
</evidence>
<protein>
    <submittedName>
        <fullName evidence="7">Coiled-coil domain-containing protein 124-like isoform X1</fullName>
    </submittedName>
</protein>
<dbReference type="GO" id="GO:0030496">
    <property type="term" value="C:midbody"/>
    <property type="evidence" value="ECO:0007669"/>
    <property type="project" value="UniProtKB-SubCell"/>
</dbReference>
<evidence type="ECO:0000256" key="2">
    <source>
        <dbReference type="ARBA" id="ARBA00008296"/>
    </source>
</evidence>
<dbReference type="GO" id="GO:0003713">
    <property type="term" value="F:transcription coactivator activity"/>
    <property type="evidence" value="ECO:0007669"/>
    <property type="project" value="TreeGrafter"/>
</dbReference>
<dbReference type="AlphaFoldDB" id="A0A6P6Y6U0"/>